<feature type="signal peptide" evidence="2">
    <location>
        <begin position="1"/>
        <end position="22"/>
    </location>
</feature>
<name>A0AAV7RVP7_PLEWA</name>
<dbReference type="Proteomes" id="UP001066276">
    <property type="component" value="Chromosome 5"/>
</dbReference>
<dbReference type="AlphaFoldDB" id="A0AAV7RVP7"/>
<sequence>MWLRSSIILFIFALERAPRVPARALAPGRPPRVVVAKLLHYRDRDLLLRRAREAGPFRIANGTVTLFPDFTAEAQNKPASYIAVKRALRDEGIQYSLLFPARLRVVTEDRSTFFQTPDEAWQWLKLHKARGSTTGRVERVGRRSRRGPRRQQSKPQLRARPIQAQKESAKKAALEAVASLQCRDSSMETSGRDSDRASESSKEDSCIARMGLPN</sequence>
<proteinExistence type="predicted"/>
<dbReference type="InterPro" id="IPR042566">
    <property type="entry name" value="L1_C"/>
</dbReference>
<feature type="compositionally biased region" description="Basic residues" evidence="1">
    <location>
        <begin position="142"/>
        <end position="152"/>
    </location>
</feature>
<feature type="compositionally biased region" description="Basic and acidic residues" evidence="1">
    <location>
        <begin position="190"/>
        <end position="206"/>
    </location>
</feature>
<protein>
    <submittedName>
        <fullName evidence="3">Uncharacterized protein</fullName>
    </submittedName>
</protein>
<accession>A0AAV7RVP7</accession>
<evidence type="ECO:0000256" key="1">
    <source>
        <dbReference type="SAM" id="MobiDB-lite"/>
    </source>
</evidence>
<organism evidence="3 4">
    <name type="scientific">Pleurodeles waltl</name>
    <name type="common">Iberian ribbed newt</name>
    <dbReference type="NCBI Taxonomy" id="8319"/>
    <lineage>
        <taxon>Eukaryota</taxon>
        <taxon>Metazoa</taxon>
        <taxon>Chordata</taxon>
        <taxon>Craniata</taxon>
        <taxon>Vertebrata</taxon>
        <taxon>Euteleostomi</taxon>
        <taxon>Amphibia</taxon>
        <taxon>Batrachia</taxon>
        <taxon>Caudata</taxon>
        <taxon>Salamandroidea</taxon>
        <taxon>Salamandridae</taxon>
        <taxon>Pleurodelinae</taxon>
        <taxon>Pleurodeles</taxon>
    </lineage>
</organism>
<gene>
    <name evidence="3" type="ORF">NDU88_008410</name>
</gene>
<comment type="caution">
    <text evidence="3">The sequence shown here is derived from an EMBL/GenBank/DDBJ whole genome shotgun (WGS) entry which is preliminary data.</text>
</comment>
<keyword evidence="2" id="KW-0732">Signal</keyword>
<evidence type="ECO:0000313" key="4">
    <source>
        <dbReference type="Proteomes" id="UP001066276"/>
    </source>
</evidence>
<dbReference type="InterPro" id="IPR004244">
    <property type="entry name" value="Transposase_22"/>
</dbReference>
<dbReference type="EMBL" id="JANPWB010000009">
    <property type="protein sequence ID" value="KAJ1155681.1"/>
    <property type="molecule type" value="Genomic_DNA"/>
</dbReference>
<feature type="region of interest" description="Disordered" evidence="1">
    <location>
        <begin position="134"/>
        <end position="214"/>
    </location>
</feature>
<dbReference type="PANTHER" id="PTHR11505">
    <property type="entry name" value="L1 TRANSPOSABLE ELEMENT-RELATED"/>
    <property type="match status" value="1"/>
</dbReference>
<dbReference type="Gene3D" id="3.30.250.20">
    <property type="entry name" value="L1 transposable element, C-terminal domain"/>
    <property type="match status" value="1"/>
</dbReference>
<reference evidence="3" key="1">
    <citation type="journal article" date="2022" name="bioRxiv">
        <title>Sequencing and chromosome-scale assembly of the giantPleurodeles waltlgenome.</title>
        <authorList>
            <person name="Brown T."/>
            <person name="Elewa A."/>
            <person name="Iarovenko S."/>
            <person name="Subramanian E."/>
            <person name="Araus A.J."/>
            <person name="Petzold A."/>
            <person name="Susuki M."/>
            <person name="Suzuki K.-i.T."/>
            <person name="Hayashi T."/>
            <person name="Toyoda A."/>
            <person name="Oliveira C."/>
            <person name="Osipova E."/>
            <person name="Leigh N.D."/>
            <person name="Simon A."/>
            <person name="Yun M.H."/>
        </authorList>
    </citation>
    <scope>NUCLEOTIDE SEQUENCE</scope>
    <source>
        <strain evidence="3">20211129_DDA</strain>
        <tissue evidence="3">Liver</tissue>
    </source>
</reference>
<evidence type="ECO:0000256" key="2">
    <source>
        <dbReference type="SAM" id="SignalP"/>
    </source>
</evidence>
<evidence type="ECO:0000313" key="3">
    <source>
        <dbReference type="EMBL" id="KAJ1155681.1"/>
    </source>
</evidence>
<feature type="chain" id="PRO_5043955984" evidence="2">
    <location>
        <begin position="23"/>
        <end position="214"/>
    </location>
</feature>
<keyword evidence="4" id="KW-1185">Reference proteome</keyword>